<reference evidence="1 2" key="1">
    <citation type="submission" date="2018-03" db="EMBL/GenBank/DDBJ databases">
        <title>Whole genome sequencing of Histamine producing bacteria.</title>
        <authorList>
            <person name="Butler K."/>
        </authorList>
    </citation>
    <scope>NUCLEOTIDE SEQUENCE [LARGE SCALE GENOMIC DNA]</scope>
    <source>
        <strain evidence="1 2">DSM 19138</strain>
    </source>
</reference>
<dbReference type="AlphaFoldDB" id="A0A2T3NKU0"/>
<protein>
    <submittedName>
        <fullName evidence="1">Uncharacterized protein</fullName>
    </submittedName>
</protein>
<name>A0A2T3NKU0_9GAMM</name>
<dbReference type="EMBL" id="PYMB01000001">
    <property type="protein sequence ID" value="PSW16127.1"/>
    <property type="molecule type" value="Genomic_DNA"/>
</dbReference>
<evidence type="ECO:0000313" key="2">
    <source>
        <dbReference type="Proteomes" id="UP000241346"/>
    </source>
</evidence>
<dbReference type="RefSeq" id="WP_107296749.1">
    <property type="nucleotide sequence ID" value="NZ_PYMB01000001.1"/>
</dbReference>
<comment type="caution">
    <text evidence="1">The sequence shown here is derived from an EMBL/GenBank/DDBJ whole genome shotgun (WGS) entry which is preliminary data.</text>
</comment>
<sequence length="254" mass="29851">MEHKYDKNFHFNNAKMLLEKDDLQSIRYACLELRYFIEAHVYERLYQETEILPQTVIETWQPNKAIKFLAMFDELADKDLVMSVYGEDGKEVAKIEYNNLSIKELNKLYNSLGSYLHLPMPKKVSTYTIKKKKVLDIFAKLERVTKGNLMIIKKDYDKFSCEACSSDIVFTRKYVEQNESIKCQNDRCGIEHGIRVNENSVEFGAKYVFDCGVCKEKVSIFHSNIEDLYSFQCDHCETQYQFELTLRGIPKNET</sequence>
<dbReference type="Proteomes" id="UP000241346">
    <property type="component" value="Unassembled WGS sequence"/>
</dbReference>
<proteinExistence type="predicted"/>
<accession>A0A2T3NKU0</accession>
<organism evidence="1 2">
    <name type="scientific">Photobacterium rosenbergii</name>
    <dbReference type="NCBI Taxonomy" id="294936"/>
    <lineage>
        <taxon>Bacteria</taxon>
        <taxon>Pseudomonadati</taxon>
        <taxon>Pseudomonadota</taxon>
        <taxon>Gammaproteobacteria</taxon>
        <taxon>Vibrionales</taxon>
        <taxon>Vibrionaceae</taxon>
        <taxon>Photobacterium</taxon>
    </lineage>
</organism>
<evidence type="ECO:0000313" key="1">
    <source>
        <dbReference type="EMBL" id="PSW16127.1"/>
    </source>
</evidence>
<gene>
    <name evidence="1" type="ORF">C9J01_03735</name>
</gene>
<dbReference type="OrthoDB" id="8910754at2"/>